<sequence length="42" mass="4964">MTCFLLDAHPKTERELQTGLYGMTKRQPIYLDSFKFPRTESL</sequence>
<proteinExistence type="predicted"/>
<dbReference type="AlphaFoldDB" id="A0A226WQX0"/>
<dbReference type="Proteomes" id="UP000214720">
    <property type="component" value="Unassembled WGS sequence"/>
</dbReference>
<gene>
    <name evidence="1" type="ORF">BSU04_35970</name>
</gene>
<name>A0A226WQX0_CABSO</name>
<dbReference type="EMBL" id="MTHB01000246">
    <property type="protein sequence ID" value="OXC73591.1"/>
    <property type="molecule type" value="Genomic_DNA"/>
</dbReference>
<evidence type="ECO:0000313" key="2">
    <source>
        <dbReference type="Proteomes" id="UP000214720"/>
    </source>
</evidence>
<evidence type="ECO:0000313" key="1">
    <source>
        <dbReference type="EMBL" id="OXC73591.1"/>
    </source>
</evidence>
<protein>
    <submittedName>
        <fullName evidence="1">Uncharacterized protein</fullName>
    </submittedName>
</protein>
<organism evidence="1 2">
    <name type="scientific">Caballeronia sordidicola</name>
    <name type="common">Burkholderia sordidicola</name>
    <dbReference type="NCBI Taxonomy" id="196367"/>
    <lineage>
        <taxon>Bacteria</taxon>
        <taxon>Pseudomonadati</taxon>
        <taxon>Pseudomonadota</taxon>
        <taxon>Betaproteobacteria</taxon>
        <taxon>Burkholderiales</taxon>
        <taxon>Burkholderiaceae</taxon>
        <taxon>Caballeronia</taxon>
    </lineage>
</organism>
<comment type="caution">
    <text evidence="1">The sequence shown here is derived from an EMBL/GenBank/DDBJ whole genome shotgun (WGS) entry which is preliminary data.</text>
</comment>
<reference evidence="2" key="1">
    <citation type="submission" date="2017-01" db="EMBL/GenBank/DDBJ databases">
        <title>Genome Analysis of Deinococcus marmoris KOPRI26562.</title>
        <authorList>
            <person name="Kim J.H."/>
            <person name="Oh H.-M."/>
        </authorList>
    </citation>
    <scope>NUCLEOTIDE SEQUENCE [LARGE SCALE GENOMIC DNA]</scope>
    <source>
        <strain evidence="2">PAMC 26633</strain>
    </source>
</reference>
<accession>A0A226WQX0</accession>